<dbReference type="Proteomes" id="UP000799424">
    <property type="component" value="Unassembled WGS sequence"/>
</dbReference>
<sequence length="123" mass="14682">MPNLSRRKPFKYKQNKTAKTAKSSRTKLTAVQRAFIEQKNAIINITTSCRNNREKESWQAIRDSDFDDIIPRMSISTFENVMYKACFTPRIGEERGMQRVWCKDRERYNNNVKKDYNRKACYL</sequence>
<dbReference type="OrthoDB" id="3792558at2759"/>
<name>A0A6A7A358_9PLEO</name>
<feature type="region of interest" description="Disordered" evidence="1">
    <location>
        <begin position="1"/>
        <end position="24"/>
    </location>
</feature>
<gene>
    <name evidence="2" type="ORF">CC86DRAFT_382166</name>
</gene>
<evidence type="ECO:0000256" key="1">
    <source>
        <dbReference type="SAM" id="MobiDB-lite"/>
    </source>
</evidence>
<evidence type="ECO:0000313" key="3">
    <source>
        <dbReference type="Proteomes" id="UP000799424"/>
    </source>
</evidence>
<accession>A0A6A7A358</accession>
<reference evidence="2" key="1">
    <citation type="journal article" date="2020" name="Stud. Mycol.">
        <title>101 Dothideomycetes genomes: a test case for predicting lifestyles and emergence of pathogens.</title>
        <authorList>
            <person name="Haridas S."/>
            <person name="Albert R."/>
            <person name="Binder M."/>
            <person name="Bloem J."/>
            <person name="Labutti K."/>
            <person name="Salamov A."/>
            <person name="Andreopoulos B."/>
            <person name="Baker S."/>
            <person name="Barry K."/>
            <person name="Bills G."/>
            <person name="Bluhm B."/>
            <person name="Cannon C."/>
            <person name="Castanera R."/>
            <person name="Culley D."/>
            <person name="Daum C."/>
            <person name="Ezra D."/>
            <person name="Gonzalez J."/>
            <person name="Henrissat B."/>
            <person name="Kuo A."/>
            <person name="Liang C."/>
            <person name="Lipzen A."/>
            <person name="Lutzoni F."/>
            <person name="Magnuson J."/>
            <person name="Mondo S."/>
            <person name="Nolan M."/>
            <person name="Ohm R."/>
            <person name="Pangilinan J."/>
            <person name="Park H.-J."/>
            <person name="Ramirez L."/>
            <person name="Alfaro M."/>
            <person name="Sun H."/>
            <person name="Tritt A."/>
            <person name="Yoshinaga Y."/>
            <person name="Zwiers L.-H."/>
            <person name="Turgeon B."/>
            <person name="Goodwin S."/>
            <person name="Spatafora J."/>
            <person name="Crous P."/>
            <person name="Grigoriev I."/>
        </authorList>
    </citation>
    <scope>NUCLEOTIDE SEQUENCE</scope>
    <source>
        <strain evidence="2">CBS 113818</strain>
    </source>
</reference>
<proteinExistence type="predicted"/>
<feature type="compositionally biased region" description="Basic residues" evidence="1">
    <location>
        <begin position="1"/>
        <end position="16"/>
    </location>
</feature>
<dbReference type="EMBL" id="MU006225">
    <property type="protein sequence ID" value="KAF2827147.1"/>
    <property type="molecule type" value="Genomic_DNA"/>
</dbReference>
<protein>
    <submittedName>
        <fullName evidence="2">Uncharacterized protein</fullName>
    </submittedName>
</protein>
<evidence type="ECO:0000313" key="2">
    <source>
        <dbReference type="EMBL" id="KAF2827147.1"/>
    </source>
</evidence>
<dbReference type="AlphaFoldDB" id="A0A6A7A358"/>
<organism evidence="2 3">
    <name type="scientific">Ophiobolus disseminans</name>
    <dbReference type="NCBI Taxonomy" id="1469910"/>
    <lineage>
        <taxon>Eukaryota</taxon>
        <taxon>Fungi</taxon>
        <taxon>Dikarya</taxon>
        <taxon>Ascomycota</taxon>
        <taxon>Pezizomycotina</taxon>
        <taxon>Dothideomycetes</taxon>
        <taxon>Pleosporomycetidae</taxon>
        <taxon>Pleosporales</taxon>
        <taxon>Pleosporineae</taxon>
        <taxon>Phaeosphaeriaceae</taxon>
        <taxon>Ophiobolus</taxon>
    </lineage>
</organism>
<keyword evidence="3" id="KW-1185">Reference proteome</keyword>